<gene>
    <name evidence="1" type="ORF">Sjap_011315</name>
</gene>
<accession>A0AAP0JBA2</accession>
<organism evidence="1 2">
    <name type="scientific">Stephania japonica</name>
    <dbReference type="NCBI Taxonomy" id="461633"/>
    <lineage>
        <taxon>Eukaryota</taxon>
        <taxon>Viridiplantae</taxon>
        <taxon>Streptophyta</taxon>
        <taxon>Embryophyta</taxon>
        <taxon>Tracheophyta</taxon>
        <taxon>Spermatophyta</taxon>
        <taxon>Magnoliopsida</taxon>
        <taxon>Ranunculales</taxon>
        <taxon>Menispermaceae</taxon>
        <taxon>Menispermoideae</taxon>
        <taxon>Cissampelideae</taxon>
        <taxon>Stephania</taxon>
    </lineage>
</organism>
<evidence type="ECO:0000313" key="1">
    <source>
        <dbReference type="EMBL" id="KAK9130828.1"/>
    </source>
</evidence>
<evidence type="ECO:0000313" key="2">
    <source>
        <dbReference type="Proteomes" id="UP001417504"/>
    </source>
</evidence>
<reference evidence="1 2" key="1">
    <citation type="submission" date="2024-01" db="EMBL/GenBank/DDBJ databases">
        <title>Genome assemblies of Stephania.</title>
        <authorList>
            <person name="Yang L."/>
        </authorList>
    </citation>
    <scope>NUCLEOTIDE SEQUENCE [LARGE SCALE GENOMIC DNA]</scope>
    <source>
        <strain evidence="1">QJT</strain>
        <tissue evidence="1">Leaf</tissue>
    </source>
</reference>
<proteinExistence type="predicted"/>
<keyword evidence="2" id="KW-1185">Reference proteome</keyword>
<sequence length="96" mass="11303">MPSPFTPPYYNFNIPYSGDGSFMHLLGIPPHVPFMQPHTGSQYVRMVQPLSLIALVVEVNRVNMRKKISQRIELNRLSWTYKHREIQVKIEYVRFA</sequence>
<protein>
    <submittedName>
        <fullName evidence="1">Uncharacterized protein</fullName>
    </submittedName>
</protein>
<dbReference type="Proteomes" id="UP001417504">
    <property type="component" value="Unassembled WGS sequence"/>
</dbReference>
<name>A0AAP0JBA2_9MAGN</name>
<dbReference type="AlphaFoldDB" id="A0AAP0JBA2"/>
<comment type="caution">
    <text evidence="1">The sequence shown here is derived from an EMBL/GenBank/DDBJ whole genome shotgun (WGS) entry which is preliminary data.</text>
</comment>
<dbReference type="EMBL" id="JBBNAE010000004">
    <property type="protein sequence ID" value="KAK9130828.1"/>
    <property type="molecule type" value="Genomic_DNA"/>
</dbReference>